<evidence type="ECO:0000313" key="10">
    <source>
        <dbReference type="Proteomes" id="UP000290889"/>
    </source>
</evidence>
<feature type="transmembrane region" description="Helical" evidence="7">
    <location>
        <begin position="62"/>
        <end position="81"/>
    </location>
</feature>
<dbReference type="GO" id="GO:0015297">
    <property type="term" value="F:antiporter activity"/>
    <property type="evidence" value="ECO:0007669"/>
    <property type="project" value="InterPro"/>
</dbReference>
<feature type="transmembrane region" description="Helical" evidence="7">
    <location>
        <begin position="274"/>
        <end position="296"/>
    </location>
</feature>
<evidence type="ECO:0000256" key="2">
    <source>
        <dbReference type="ARBA" id="ARBA00005551"/>
    </source>
</evidence>
<dbReference type="GO" id="GO:0016020">
    <property type="term" value="C:membrane"/>
    <property type="evidence" value="ECO:0007669"/>
    <property type="project" value="UniProtKB-SubCell"/>
</dbReference>
<feature type="transmembrane region" description="Helical" evidence="7">
    <location>
        <begin position="186"/>
        <end position="205"/>
    </location>
</feature>
<feature type="transmembrane region" description="Helical" evidence="7">
    <location>
        <begin position="37"/>
        <end position="56"/>
    </location>
</feature>
<comment type="similarity">
    <text evidence="2">Belongs to the monovalent cation:proton antiporter 2 (CPA2) transporter (TC 2.A.37) family.</text>
</comment>
<dbReference type="Gene3D" id="1.20.1530.20">
    <property type="match status" value="1"/>
</dbReference>
<dbReference type="KEGG" id="mur:EQY75_03715"/>
<dbReference type="Proteomes" id="UP000290889">
    <property type="component" value="Chromosome"/>
</dbReference>
<dbReference type="InterPro" id="IPR006153">
    <property type="entry name" value="Cation/H_exchanger_TM"/>
</dbReference>
<dbReference type="InterPro" id="IPR038770">
    <property type="entry name" value="Na+/solute_symporter_sf"/>
</dbReference>
<dbReference type="OrthoDB" id="9781411at2"/>
<feature type="domain" description="Cation/H+ exchanger transmembrane" evidence="8">
    <location>
        <begin position="22"/>
        <end position="382"/>
    </location>
</feature>
<dbReference type="EMBL" id="CP035544">
    <property type="protein sequence ID" value="QBA63724.1"/>
    <property type="molecule type" value="Genomic_DNA"/>
</dbReference>
<evidence type="ECO:0000256" key="5">
    <source>
        <dbReference type="ARBA" id="ARBA00022989"/>
    </source>
</evidence>
<feature type="transmembrane region" description="Helical" evidence="7">
    <location>
        <begin position="249"/>
        <end position="267"/>
    </location>
</feature>
<evidence type="ECO:0000259" key="8">
    <source>
        <dbReference type="Pfam" id="PF00999"/>
    </source>
</evidence>
<comment type="subcellular location">
    <subcellularLocation>
        <location evidence="1">Membrane</location>
        <topology evidence="1">Multi-pass membrane protein</topology>
    </subcellularLocation>
</comment>
<dbReference type="PANTHER" id="PTHR42751">
    <property type="entry name" value="SODIUM/HYDROGEN EXCHANGER FAMILY/TRKA DOMAIN PROTEIN"/>
    <property type="match status" value="1"/>
</dbReference>
<dbReference type="RefSeq" id="WP_129602988.1">
    <property type="nucleotide sequence ID" value="NZ_CP035544.1"/>
</dbReference>
<evidence type="ECO:0000256" key="6">
    <source>
        <dbReference type="ARBA" id="ARBA00023136"/>
    </source>
</evidence>
<feature type="transmembrane region" description="Helical" evidence="7">
    <location>
        <begin position="361"/>
        <end position="383"/>
    </location>
</feature>
<proteinExistence type="inferred from homology"/>
<keyword evidence="5 7" id="KW-1133">Transmembrane helix</keyword>
<keyword evidence="6 7" id="KW-0472">Membrane</keyword>
<keyword evidence="3" id="KW-0813">Transport</keyword>
<gene>
    <name evidence="9" type="ORF">EQY75_03715</name>
</gene>
<evidence type="ECO:0000256" key="1">
    <source>
        <dbReference type="ARBA" id="ARBA00004141"/>
    </source>
</evidence>
<feature type="transmembrane region" description="Helical" evidence="7">
    <location>
        <begin position="332"/>
        <end position="355"/>
    </location>
</feature>
<feature type="transmembrane region" description="Helical" evidence="7">
    <location>
        <begin position="302"/>
        <end position="320"/>
    </location>
</feature>
<protein>
    <submittedName>
        <fullName evidence="9">Cation:proton antiporter</fullName>
    </submittedName>
</protein>
<feature type="transmembrane region" description="Helical" evidence="7">
    <location>
        <begin position="153"/>
        <end position="174"/>
    </location>
</feature>
<reference evidence="9 10" key="1">
    <citation type="submission" date="2019-01" db="EMBL/GenBank/DDBJ databases">
        <title>Muriicola soli sp. nov., isolated from soil.</title>
        <authorList>
            <person name="Kang H.J."/>
            <person name="Kim S.B."/>
        </authorList>
    </citation>
    <scope>NUCLEOTIDE SEQUENCE [LARGE SCALE GENOMIC DNA]</scope>
    <source>
        <strain evidence="9 10">MMS17-SY002</strain>
    </source>
</reference>
<dbReference type="Pfam" id="PF00999">
    <property type="entry name" value="Na_H_Exchanger"/>
    <property type="match status" value="1"/>
</dbReference>
<dbReference type="GO" id="GO:1902600">
    <property type="term" value="P:proton transmembrane transport"/>
    <property type="evidence" value="ECO:0007669"/>
    <property type="project" value="InterPro"/>
</dbReference>
<keyword evidence="4 7" id="KW-0812">Transmembrane</keyword>
<evidence type="ECO:0000256" key="3">
    <source>
        <dbReference type="ARBA" id="ARBA00022448"/>
    </source>
</evidence>
<organism evidence="9 10">
    <name type="scientific">Muriicola soli</name>
    <dbReference type="NCBI Taxonomy" id="2507538"/>
    <lineage>
        <taxon>Bacteria</taxon>
        <taxon>Pseudomonadati</taxon>
        <taxon>Bacteroidota</taxon>
        <taxon>Flavobacteriia</taxon>
        <taxon>Flavobacteriales</taxon>
        <taxon>Flavobacteriaceae</taxon>
        <taxon>Muriicola</taxon>
    </lineage>
</organism>
<name>A0A411E872_9FLAO</name>
<feature type="transmembrane region" description="Helical" evidence="7">
    <location>
        <begin position="122"/>
        <end position="141"/>
    </location>
</feature>
<accession>A0A411E872</accession>
<sequence length="396" mass="43551">MDLIFLTGFHTSITLICIVGLAVVVSGFLLKKIKQPTLLAYILLGVLIGQHGFDLIGDETSIRYVGELGIILLFFFIGMEIDLYSFVGNWRLALFGTLGQFSLSIGVVWGIGMLFGWESTRIIVLGFVIALSSSAVIFKILEDKKLLDKKIGQNVSSILLAQDIAIAPILILISIFGGEDTSTESILLKIFGGILIISIIIYIYIRKEITWLPFRETIMKDHELQVFLALFFCFAGAVVAGMFGISEALGAFVGGLVMHAGKATRWIHDAIHSFRILFVAVFFISIGAQINIAFLLDNLLPLGLVLVAVFFLNHAINTLILKAYNNSWREAIFGGAMLAQIGELSFLICITALNLEILTDYAYDFTISLISLTIGISPFWIALTEKISARKKEIPA</sequence>
<keyword evidence="10" id="KW-1185">Reference proteome</keyword>
<dbReference type="AlphaFoldDB" id="A0A411E872"/>
<feature type="transmembrane region" description="Helical" evidence="7">
    <location>
        <begin position="93"/>
        <end position="116"/>
    </location>
</feature>
<evidence type="ECO:0000256" key="4">
    <source>
        <dbReference type="ARBA" id="ARBA00022692"/>
    </source>
</evidence>
<feature type="transmembrane region" description="Helical" evidence="7">
    <location>
        <begin position="12"/>
        <end position="30"/>
    </location>
</feature>
<dbReference type="PANTHER" id="PTHR42751:SF3">
    <property type="entry name" value="SODIUM_GLUTAMATE SYMPORTER"/>
    <property type="match status" value="1"/>
</dbReference>
<evidence type="ECO:0000313" key="9">
    <source>
        <dbReference type="EMBL" id="QBA63724.1"/>
    </source>
</evidence>
<evidence type="ECO:0000256" key="7">
    <source>
        <dbReference type="SAM" id="Phobius"/>
    </source>
</evidence>
<feature type="transmembrane region" description="Helical" evidence="7">
    <location>
        <begin position="226"/>
        <end position="243"/>
    </location>
</feature>